<dbReference type="AlphaFoldDB" id="A0A8J1JZB3"/>
<organism evidence="8 9">
    <name type="scientific">Xenopus tropicalis</name>
    <name type="common">Western clawed frog</name>
    <name type="synonym">Silurana tropicalis</name>
    <dbReference type="NCBI Taxonomy" id="8364"/>
    <lineage>
        <taxon>Eukaryota</taxon>
        <taxon>Metazoa</taxon>
        <taxon>Chordata</taxon>
        <taxon>Craniata</taxon>
        <taxon>Vertebrata</taxon>
        <taxon>Euteleostomi</taxon>
        <taxon>Amphibia</taxon>
        <taxon>Batrachia</taxon>
        <taxon>Anura</taxon>
        <taxon>Pipoidea</taxon>
        <taxon>Pipidae</taxon>
        <taxon>Xenopodinae</taxon>
        <taxon>Xenopus</taxon>
        <taxon>Silurana</taxon>
    </lineage>
</organism>
<evidence type="ECO:0000256" key="6">
    <source>
        <dbReference type="SAM" id="Phobius"/>
    </source>
</evidence>
<feature type="domain" description="CWH43-like N-terminal" evidence="7">
    <location>
        <begin position="10"/>
        <end position="179"/>
    </location>
</feature>
<evidence type="ECO:0000256" key="4">
    <source>
        <dbReference type="ARBA" id="ARBA00022989"/>
    </source>
</evidence>
<feature type="transmembrane region" description="Helical" evidence="6">
    <location>
        <begin position="89"/>
        <end position="108"/>
    </location>
</feature>
<dbReference type="Pfam" id="PF10277">
    <property type="entry name" value="Frag1"/>
    <property type="match status" value="1"/>
</dbReference>
<dbReference type="GO" id="GO:0012505">
    <property type="term" value="C:endomembrane system"/>
    <property type="evidence" value="ECO:0007669"/>
    <property type="project" value="UniProtKB-SubCell"/>
</dbReference>
<dbReference type="PANTHER" id="PTHR21324">
    <property type="entry name" value="FASTING-INDUCIBLE INTEGRAL MEMBRANE PROTEIN TM6P1-RELATED"/>
    <property type="match status" value="1"/>
</dbReference>
<comment type="subcellular location">
    <subcellularLocation>
        <location evidence="1">Endomembrane system</location>
        <topology evidence="1">Multi-pass membrane protein</topology>
    </subcellularLocation>
</comment>
<dbReference type="RefSeq" id="XP_031762345.1">
    <property type="nucleotide sequence ID" value="XM_031906485.1"/>
</dbReference>
<feature type="transmembrane region" description="Helical" evidence="6">
    <location>
        <begin position="156"/>
        <end position="176"/>
    </location>
</feature>
<feature type="transmembrane region" description="Helical" evidence="6">
    <location>
        <begin position="120"/>
        <end position="144"/>
    </location>
</feature>
<keyword evidence="5 6" id="KW-0472">Membrane</keyword>
<proteinExistence type="inferred from homology"/>
<accession>A0A8J1JZB3</accession>
<dbReference type="KEGG" id="xtr:116412348"/>
<dbReference type="OrthoDB" id="191706at2759"/>
<dbReference type="Xenbase" id="XB-GENE-29098559">
    <property type="gene designation" value="LOC116412348"/>
</dbReference>
<evidence type="ECO:0000259" key="7">
    <source>
        <dbReference type="Pfam" id="PF10277"/>
    </source>
</evidence>
<name>A0A8J1JZB3_XENTR</name>
<evidence type="ECO:0000313" key="9">
    <source>
        <dbReference type="RefSeq" id="XP_031762345.1"/>
    </source>
</evidence>
<feature type="transmembrane region" description="Helical" evidence="6">
    <location>
        <begin position="56"/>
        <end position="77"/>
    </location>
</feature>
<evidence type="ECO:0000256" key="5">
    <source>
        <dbReference type="ARBA" id="ARBA00023136"/>
    </source>
</evidence>
<keyword evidence="3 6" id="KW-0812">Transmembrane</keyword>
<dbReference type="GeneID" id="116412348"/>
<reference evidence="9" key="1">
    <citation type="submission" date="2025-08" db="UniProtKB">
        <authorList>
            <consortium name="RefSeq"/>
        </authorList>
    </citation>
    <scope>IDENTIFICATION</scope>
    <source>
        <strain evidence="9">Nigerian</strain>
        <tissue evidence="9">Liver and blood</tissue>
    </source>
</reference>
<dbReference type="PANTHER" id="PTHR21324:SF19">
    <property type="entry name" value="DNA DAMAGE-REGULATED AUTOPHAGY MODULATOR PROTEIN 1"/>
    <property type="match status" value="1"/>
</dbReference>
<dbReference type="AGR" id="Xenbase:XB-GENE-29098559"/>
<keyword evidence="4 6" id="KW-1133">Transmembrane helix</keyword>
<evidence type="ECO:0000256" key="1">
    <source>
        <dbReference type="ARBA" id="ARBA00004127"/>
    </source>
</evidence>
<evidence type="ECO:0000313" key="8">
    <source>
        <dbReference type="Proteomes" id="UP000008143"/>
    </source>
</evidence>
<sequence length="199" mass="22435">MNTFSSKSLFFFLPIFNTIWIAFSLTTSYIIAAKFGHITTSVPYLSGIVKYLPEEMFAKIAFTIAAGLDVLTYYSMYKYQKISHPKSSQVCNIIVLILGLLSSLGLLLGTHVSSNISTTVHLVAAFLAFGLEAVYNICHCIRYYRSVMWKDHRYMITARLVLCLITTVPTIMFVVFKQISCPFLKICDYNFITPASPDS</sequence>
<comment type="similarity">
    <text evidence="2">Belongs to the DRAM/TMEM150 family.</text>
</comment>
<protein>
    <submittedName>
        <fullName evidence="9">Modulator of macroautophagy TMEM150B-like</fullName>
    </submittedName>
</protein>
<keyword evidence="8" id="KW-1185">Reference proteome</keyword>
<dbReference type="InterPro" id="IPR019402">
    <property type="entry name" value="CWH43_N"/>
</dbReference>
<dbReference type="InterPro" id="IPR050911">
    <property type="entry name" value="DRAM/TMEM150_Autophagy_Mod"/>
</dbReference>
<gene>
    <name evidence="9 10" type="primary">LOC116412348</name>
</gene>
<dbReference type="Proteomes" id="UP000008143">
    <property type="component" value="Chromosome 7"/>
</dbReference>
<evidence type="ECO:0000256" key="2">
    <source>
        <dbReference type="ARBA" id="ARBA00006565"/>
    </source>
</evidence>
<feature type="transmembrane region" description="Helical" evidence="6">
    <location>
        <begin position="9"/>
        <end position="36"/>
    </location>
</feature>
<evidence type="ECO:0000256" key="3">
    <source>
        <dbReference type="ARBA" id="ARBA00022692"/>
    </source>
</evidence>
<evidence type="ECO:0000313" key="10">
    <source>
        <dbReference type="Xenbase" id="XB-GENE-29098559"/>
    </source>
</evidence>